<name>A0ACA9Q0C7_9GLOM</name>
<dbReference type="Proteomes" id="UP000789702">
    <property type="component" value="Unassembled WGS sequence"/>
</dbReference>
<organism evidence="1 2">
    <name type="scientific">Dentiscutata heterogama</name>
    <dbReference type="NCBI Taxonomy" id="1316150"/>
    <lineage>
        <taxon>Eukaryota</taxon>
        <taxon>Fungi</taxon>
        <taxon>Fungi incertae sedis</taxon>
        <taxon>Mucoromycota</taxon>
        <taxon>Glomeromycotina</taxon>
        <taxon>Glomeromycetes</taxon>
        <taxon>Diversisporales</taxon>
        <taxon>Gigasporaceae</taxon>
        <taxon>Dentiscutata</taxon>
    </lineage>
</organism>
<keyword evidence="2" id="KW-1185">Reference proteome</keyword>
<comment type="caution">
    <text evidence="1">The sequence shown here is derived from an EMBL/GenBank/DDBJ whole genome shotgun (WGS) entry which is preliminary data.</text>
</comment>
<feature type="non-terminal residue" evidence="1">
    <location>
        <position position="1"/>
    </location>
</feature>
<proteinExistence type="predicted"/>
<feature type="non-terminal residue" evidence="1">
    <location>
        <position position="128"/>
    </location>
</feature>
<dbReference type="EMBL" id="CAJVPU010036848">
    <property type="protein sequence ID" value="CAG8731128.1"/>
    <property type="molecule type" value="Genomic_DNA"/>
</dbReference>
<gene>
    <name evidence="1" type="ORF">DHETER_LOCUS13449</name>
</gene>
<sequence>IVTQFQQSNKYSYNEKKSSNSKKENMNIADPLVCKHRERLSNKQIKASSEDDYSKISNSALNLSDPNLYVQPLQQSENTSVSRVPFCTINKNTSITTTQVINENSVKHKYICQLCGESGHNSRSCNKN</sequence>
<evidence type="ECO:0000313" key="2">
    <source>
        <dbReference type="Proteomes" id="UP000789702"/>
    </source>
</evidence>
<reference evidence="1" key="1">
    <citation type="submission" date="2021-06" db="EMBL/GenBank/DDBJ databases">
        <authorList>
            <person name="Kallberg Y."/>
            <person name="Tangrot J."/>
            <person name="Rosling A."/>
        </authorList>
    </citation>
    <scope>NUCLEOTIDE SEQUENCE</scope>
    <source>
        <strain evidence="1">IL203A</strain>
    </source>
</reference>
<accession>A0ACA9Q0C7</accession>
<evidence type="ECO:0000313" key="1">
    <source>
        <dbReference type="EMBL" id="CAG8731128.1"/>
    </source>
</evidence>
<protein>
    <submittedName>
        <fullName evidence="1">9707_t:CDS:1</fullName>
    </submittedName>
</protein>